<dbReference type="PANTHER" id="PTHR10229">
    <property type="entry name" value="GTP-BINDING PROTEIN HFLX"/>
    <property type="match status" value="1"/>
</dbReference>
<dbReference type="InterPro" id="IPR042108">
    <property type="entry name" value="GTPase_HflX_N_sf"/>
</dbReference>
<dbReference type="GO" id="GO:0005525">
    <property type="term" value="F:GTP binding"/>
    <property type="evidence" value="ECO:0007669"/>
    <property type="project" value="UniProtKB-UniRule"/>
</dbReference>
<dbReference type="InterPro" id="IPR025121">
    <property type="entry name" value="GTPase_HflX_N"/>
</dbReference>
<dbReference type="PANTHER" id="PTHR10229:SF0">
    <property type="entry name" value="GTP-BINDING PROTEIN 6-RELATED"/>
    <property type="match status" value="1"/>
</dbReference>
<dbReference type="Proteomes" id="UP000217838">
    <property type="component" value="Unassembled WGS sequence"/>
</dbReference>
<dbReference type="PROSITE" id="PS51705">
    <property type="entry name" value="G_HFLX"/>
    <property type="match status" value="1"/>
</dbReference>
<evidence type="ECO:0000256" key="5">
    <source>
        <dbReference type="ARBA" id="ARBA00023134"/>
    </source>
</evidence>
<keyword evidence="2 8" id="KW-0479">Metal-binding</keyword>
<dbReference type="InterPro" id="IPR016496">
    <property type="entry name" value="GTPase_HflX"/>
</dbReference>
<dbReference type="NCBIfam" id="TIGR00231">
    <property type="entry name" value="small_GTP"/>
    <property type="match status" value="1"/>
</dbReference>
<dbReference type="PRINTS" id="PR00326">
    <property type="entry name" value="GTP1OBG"/>
</dbReference>
<feature type="binding site" evidence="7">
    <location>
        <begin position="345"/>
        <end position="348"/>
    </location>
    <ligand>
        <name>GTP</name>
        <dbReference type="ChEBI" id="CHEBI:37565"/>
    </ligand>
</feature>
<reference evidence="11" key="1">
    <citation type="submission" date="2017-08" db="EMBL/GenBank/DDBJ databases">
        <title>A dynamic microbial community with high functional redundancy inhabits the cold, oxic subseafloor aquifer.</title>
        <authorList>
            <person name="Tully B.J."/>
            <person name="Wheat C.G."/>
            <person name="Glazer B.T."/>
            <person name="Huber J.A."/>
        </authorList>
    </citation>
    <scope>NUCLEOTIDE SEQUENCE [LARGE SCALE GENOMIC DNA]</scope>
</reference>
<dbReference type="Gene3D" id="3.40.50.300">
    <property type="entry name" value="P-loop containing nucleotide triphosphate hydrolases"/>
    <property type="match status" value="1"/>
</dbReference>
<dbReference type="AlphaFoldDB" id="A0A2A4YG35"/>
<feature type="binding site" evidence="7">
    <location>
        <begin position="279"/>
        <end position="282"/>
    </location>
    <ligand>
        <name>GTP</name>
        <dbReference type="ChEBI" id="CHEBI:37565"/>
    </ligand>
</feature>
<dbReference type="InterPro" id="IPR006073">
    <property type="entry name" value="GTP-bd"/>
</dbReference>
<name>A0A2A4YG35_UNCAE</name>
<protein>
    <recommendedName>
        <fullName evidence="6">GTPase HflX</fullName>
    </recommendedName>
    <alternativeName>
        <fullName evidence="6">GTP-binding protein HflX</fullName>
    </alternativeName>
</protein>
<dbReference type="HAMAP" id="MF_00900">
    <property type="entry name" value="GTPase_HflX"/>
    <property type="match status" value="1"/>
</dbReference>
<dbReference type="Gene3D" id="3.40.50.11060">
    <property type="entry name" value="GTPase HflX, N-terminal domain"/>
    <property type="match status" value="1"/>
</dbReference>
<keyword evidence="1 6" id="KW-0963">Cytoplasm</keyword>
<sequence>MKKKQTPLKEEKLYEDIRYELKDLKTVMLVGCYEGSREKKICEEHLEELASLSDTYGFTIYDKISCPLRKIDSSTYLGKGKLQELNALSNASECDVIIFDEEITPNQQKNLENLFKKPVIDRTELILEVFAKRAHSKEARLQIELAKTRYQLPRLKRLWTHLSRQAGTAGGGSGGGGGYLKGEGEKQIEIDKRILKKRIAFLQSQLKEVRAQRTMQRQGRLRSGIPIFAIVGYTNSGKSTLLNALTDANVLMEDKLFATLETTTRKFILPNHQEILLIDTVGFIRKIPHTLVESFKSTLEEALFTDILLHIVDVSSPLAEEQAEATFEVLKELGSEKKPTITVLNKIDQCEDKSMILRFRLKYTKTVMISASKKEGFDDLLEMIETEVKALRRVVTLKVPQSKYHIVSELMDKGQILESEYEGNNIILKVEIPQEIEHKISEFLVP</sequence>
<comment type="caution">
    <text evidence="10">The sequence shown here is derived from an EMBL/GenBank/DDBJ whole genome shotgun (WGS) entry which is preliminary data.</text>
</comment>
<keyword evidence="3 6" id="KW-0547">Nucleotide-binding</keyword>
<evidence type="ECO:0000256" key="3">
    <source>
        <dbReference type="ARBA" id="ARBA00022741"/>
    </source>
</evidence>
<dbReference type="InterPro" id="IPR005225">
    <property type="entry name" value="Small_GTP-bd"/>
</dbReference>
<comment type="subunit">
    <text evidence="6">Monomer. Associates with the 50S ribosomal subunit.</text>
</comment>
<feature type="binding site" evidence="7">
    <location>
        <begin position="232"/>
        <end position="239"/>
    </location>
    <ligand>
        <name>GTP</name>
        <dbReference type="ChEBI" id="CHEBI:37565"/>
    </ligand>
</feature>
<dbReference type="CDD" id="cd01878">
    <property type="entry name" value="HflX"/>
    <property type="match status" value="1"/>
</dbReference>
<dbReference type="GO" id="GO:0043022">
    <property type="term" value="F:ribosome binding"/>
    <property type="evidence" value="ECO:0007669"/>
    <property type="project" value="TreeGrafter"/>
</dbReference>
<comment type="subcellular location">
    <subcellularLocation>
        <location evidence="6">Cytoplasm</location>
    </subcellularLocation>
    <text evidence="6">May associate with membranes.</text>
</comment>
<feature type="domain" description="Hflx-type G" evidence="9">
    <location>
        <begin position="226"/>
        <end position="392"/>
    </location>
</feature>
<dbReference type="InterPro" id="IPR032305">
    <property type="entry name" value="GTP-bd_M"/>
</dbReference>
<dbReference type="PIRSF" id="PIRSF006809">
    <property type="entry name" value="GTP-binding_hflX_prd"/>
    <property type="match status" value="1"/>
</dbReference>
<comment type="cofactor">
    <cofactor evidence="8">
        <name>Mg(2+)</name>
        <dbReference type="ChEBI" id="CHEBI:18420"/>
    </cofactor>
</comment>
<evidence type="ECO:0000256" key="6">
    <source>
        <dbReference type="HAMAP-Rule" id="MF_00900"/>
    </source>
</evidence>
<dbReference type="SUPFAM" id="SSF52540">
    <property type="entry name" value="P-loop containing nucleoside triphosphate hydrolases"/>
    <property type="match status" value="1"/>
</dbReference>
<evidence type="ECO:0000256" key="4">
    <source>
        <dbReference type="ARBA" id="ARBA00022842"/>
    </source>
</evidence>
<evidence type="ECO:0000313" key="10">
    <source>
        <dbReference type="EMBL" id="PCI93684.1"/>
    </source>
</evidence>
<dbReference type="NCBIfam" id="TIGR03156">
    <property type="entry name" value="GTP_HflX"/>
    <property type="match status" value="1"/>
</dbReference>
<dbReference type="GO" id="GO:0046872">
    <property type="term" value="F:metal ion binding"/>
    <property type="evidence" value="ECO:0007669"/>
    <property type="project" value="UniProtKB-KW"/>
</dbReference>
<dbReference type="FunFam" id="3.40.50.11060:FF:000001">
    <property type="entry name" value="GTPase HflX"/>
    <property type="match status" value="1"/>
</dbReference>
<keyword evidence="4 8" id="KW-0460">Magnesium</keyword>
<dbReference type="InterPro" id="IPR027417">
    <property type="entry name" value="P-loop_NTPase"/>
</dbReference>
<keyword evidence="5 6" id="KW-0342">GTP-binding</keyword>
<organism evidence="10 11">
    <name type="scientific">Aerophobetes bacterium</name>
    <dbReference type="NCBI Taxonomy" id="2030807"/>
    <lineage>
        <taxon>Bacteria</taxon>
        <taxon>Candidatus Aerophobota</taxon>
    </lineage>
</organism>
<dbReference type="EMBL" id="NVUU01000055">
    <property type="protein sequence ID" value="PCI93684.1"/>
    <property type="molecule type" value="Genomic_DNA"/>
</dbReference>
<evidence type="ECO:0000256" key="7">
    <source>
        <dbReference type="PIRSR" id="PIRSR006809-1"/>
    </source>
</evidence>
<evidence type="ECO:0000313" key="11">
    <source>
        <dbReference type="Proteomes" id="UP000217838"/>
    </source>
</evidence>
<dbReference type="Gene3D" id="6.10.250.2860">
    <property type="match status" value="1"/>
</dbReference>
<comment type="similarity">
    <text evidence="6">Belongs to the TRAFAC class OBG-HflX-like GTPase superfamily. HflX GTPase family.</text>
</comment>
<dbReference type="Pfam" id="PF16360">
    <property type="entry name" value="GTP-bdg_M"/>
    <property type="match status" value="1"/>
</dbReference>
<evidence type="ECO:0000259" key="9">
    <source>
        <dbReference type="PROSITE" id="PS51705"/>
    </source>
</evidence>
<dbReference type="InterPro" id="IPR030394">
    <property type="entry name" value="G_HFLX_dom"/>
</dbReference>
<dbReference type="Pfam" id="PF01926">
    <property type="entry name" value="MMR_HSR1"/>
    <property type="match status" value="1"/>
</dbReference>
<feature type="binding site" evidence="8">
    <location>
        <position position="259"/>
    </location>
    <ligand>
        <name>Mg(2+)</name>
        <dbReference type="ChEBI" id="CHEBI:18420"/>
    </ligand>
</feature>
<comment type="function">
    <text evidence="6">GTPase that associates with the 50S ribosomal subunit and may have a role during protein synthesis or ribosome biogenesis.</text>
</comment>
<dbReference type="Pfam" id="PF13167">
    <property type="entry name" value="GTP-bdg_N"/>
    <property type="match status" value="1"/>
</dbReference>
<feature type="binding site" evidence="8">
    <location>
        <position position="239"/>
    </location>
    <ligand>
        <name>Mg(2+)</name>
        <dbReference type="ChEBI" id="CHEBI:18420"/>
    </ligand>
</feature>
<dbReference type="GO" id="GO:0005737">
    <property type="term" value="C:cytoplasm"/>
    <property type="evidence" value="ECO:0007669"/>
    <property type="project" value="UniProtKB-SubCell"/>
</dbReference>
<evidence type="ECO:0000256" key="1">
    <source>
        <dbReference type="ARBA" id="ARBA00022490"/>
    </source>
</evidence>
<evidence type="ECO:0000256" key="8">
    <source>
        <dbReference type="PIRSR" id="PIRSR006809-2"/>
    </source>
</evidence>
<accession>A0A2A4YG35</accession>
<dbReference type="GO" id="GO:0003924">
    <property type="term" value="F:GTPase activity"/>
    <property type="evidence" value="ECO:0007669"/>
    <property type="project" value="UniProtKB-UniRule"/>
</dbReference>
<evidence type="ECO:0000256" key="2">
    <source>
        <dbReference type="ARBA" id="ARBA00022723"/>
    </source>
</evidence>
<proteinExistence type="inferred from homology"/>
<gene>
    <name evidence="6 10" type="primary">hflX</name>
    <name evidence="10" type="ORF">COB11_04910</name>
</gene>